<dbReference type="EMBL" id="ALBS01000010">
    <property type="protein sequence ID" value="EJT52969.1"/>
    <property type="molecule type" value="Genomic_DNA"/>
</dbReference>
<dbReference type="VEuPathDB" id="FungiDB:A1Q1_00283"/>
<dbReference type="Proteomes" id="UP000002748">
    <property type="component" value="Unassembled WGS sequence"/>
</dbReference>
<accession>J6F7B0</accession>
<dbReference type="PANTHER" id="PTHR13009:SF22">
    <property type="entry name" value="LD43819P"/>
    <property type="match status" value="1"/>
</dbReference>
<dbReference type="KEGG" id="tasa:A1Q1_00283"/>
<dbReference type="OrthoDB" id="567237at2759"/>
<feature type="domain" description="Activator of Hsp90 ATPase AHSA1-like N-terminal" evidence="4">
    <location>
        <begin position="18"/>
        <end position="151"/>
    </location>
</feature>
<sequence length="379" mass="40944">MSNPKPLTEFQQSYHWRNKNCGPWANEWVKEKLPGLKVSDGKQSAEITEVTNVSGDCDLGQRKGKLLTIYDLQFDAKWKGTTSSGEEVTGKVSCPEFSHEQVDGLEDYQFQFSADSSDGETLLPYLRKAFPPVLEEKLNTFRPELLQSHGMFVDSLTGSAPPSGAATPAARSMQSYSPAPPGEVREKAPAAKKSEKVTSTATIEASVDLRASADDVWSLLTDPSRIPMWSRSQAKMAPTPGADFELFGGAVSGKVKEVDPPTKLVESWNTKARTRPTLDGVPAGKEDDIERAIDQFYIQGLKSTGLVLSASSKSWLVKKAETPSGKATKAATGTRRRKRSGKQSEPTGMWGLETPQLVGIGAAATLAAVFVGLVASTFK</sequence>
<dbReference type="GeneID" id="25983797"/>
<organism evidence="5 6">
    <name type="scientific">Trichosporon asahii var. asahii (strain ATCC 90039 / CBS 2479 / JCM 2466 / KCTC 7840 / NBRC 103889/ NCYC 2677 / UAMH 7654)</name>
    <name type="common">Yeast</name>
    <dbReference type="NCBI Taxonomy" id="1186058"/>
    <lineage>
        <taxon>Eukaryota</taxon>
        <taxon>Fungi</taxon>
        <taxon>Dikarya</taxon>
        <taxon>Basidiomycota</taxon>
        <taxon>Agaricomycotina</taxon>
        <taxon>Tremellomycetes</taxon>
        <taxon>Trichosporonales</taxon>
        <taxon>Trichosporonaceae</taxon>
        <taxon>Trichosporon</taxon>
    </lineage>
</organism>
<feature type="compositionally biased region" description="Low complexity" evidence="2">
    <location>
        <begin position="157"/>
        <end position="170"/>
    </location>
</feature>
<evidence type="ECO:0000256" key="2">
    <source>
        <dbReference type="SAM" id="MobiDB-lite"/>
    </source>
</evidence>
<dbReference type="RefSeq" id="XP_014184456.1">
    <property type="nucleotide sequence ID" value="XM_014328981.1"/>
</dbReference>
<keyword evidence="3" id="KW-0812">Transmembrane</keyword>
<dbReference type="Pfam" id="PF09229">
    <property type="entry name" value="Aha1_N"/>
    <property type="match status" value="1"/>
</dbReference>
<dbReference type="Gene3D" id="3.15.10.20">
    <property type="entry name" value="Activator of Hsp90 ATPase Aha1, N-terminal domain"/>
    <property type="match status" value="1"/>
</dbReference>
<dbReference type="SUPFAM" id="SSF103111">
    <property type="entry name" value="Activator of Hsp90 ATPase, Aha1"/>
    <property type="match status" value="1"/>
</dbReference>
<dbReference type="GO" id="GO:0005829">
    <property type="term" value="C:cytosol"/>
    <property type="evidence" value="ECO:0007669"/>
    <property type="project" value="TreeGrafter"/>
</dbReference>
<dbReference type="SUPFAM" id="SSF55961">
    <property type="entry name" value="Bet v1-like"/>
    <property type="match status" value="1"/>
</dbReference>
<dbReference type="GO" id="GO:0051087">
    <property type="term" value="F:protein-folding chaperone binding"/>
    <property type="evidence" value="ECO:0007669"/>
    <property type="project" value="InterPro"/>
</dbReference>
<reference evidence="5 6" key="1">
    <citation type="journal article" date="2012" name="Eukaryot. Cell">
        <title>Draft genome sequence of CBS 2479, the standard type strain of Trichosporon asahii.</title>
        <authorList>
            <person name="Yang R.Y."/>
            <person name="Li H.T."/>
            <person name="Zhu H."/>
            <person name="Zhou G.P."/>
            <person name="Wang M."/>
            <person name="Wang L."/>
        </authorList>
    </citation>
    <scope>NUCLEOTIDE SEQUENCE [LARGE SCALE GENOMIC DNA]</scope>
    <source>
        <strain evidence="6">ATCC 90039 / CBS 2479 / JCM 2466 / KCTC 7840 / NCYC 2677 / UAMH 7654</strain>
    </source>
</reference>
<proteinExistence type="inferred from homology"/>
<evidence type="ECO:0000256" key="3">
    <source>
        <dbReference type="SAM" id="Phobius"/>
    </source>
</evidence>
<dbReference type="HOGENOM" id="CLU_049046_1_0_1"/>
<dbReference type="PANTHER" id="PTHR13009">
    <property type="entry name" value="HEAT SHOCK PROTEIN 90 HSP90 CO-CHAPERONE AHA-1"/>
    <property type="match status" value="1"/>
</dbReference>
<feature type="compositionally biased region" description="Low complexity" evidence="2">
    <location>
        <begin position="324"/>
        <end position="333"/>
    </location>
</feature>
<name>J6F7B0_TRIAS</name>
<dbReference type="Gene3D" id="3.30.530.20">
    <property type="match status" value="1"/>
</dbReference>
<dbReference type="InterPro" id="IPR015310">
    <property type="entry name" value="AHSA1-like_N"/>
</dbReference>
<dbReference type="InterPro" id="IPR023393">
    <property type="entry name" value="START-like_dom_sf"/>
</dbReference>
<feature type="compositionally biased region" description="Basic and acidic residues" evidence="2">
    <location>
        <begin position="183"/>
        <end position="196"/>
    </location>
</feature>
<dbReference type="GO" id="GO:0006457">
    <property type="term" value="P:protein folding"/>
    <property type="evidence" value="ECO:0007669"/>
    <property type="project" value="TreeGrafter"/>
</dbReference>
<keyword evidence="3" id="KW-1133">Transmembrane helix</keyword>
<dbReference type="InterPro" id="IPR036338">
    <property type="entry name" value="Aha1"/>
</dbReference>
<comment type="caution">
    <text evidence="5">The sequence shown here is derived from an EMBL/GenBank/DDBJ whole genome shotgun (WGS) entry which is preliminary data.</text>
</comment>
<evidence type="ECO:0000313" key="5">
    <source>
        <dbReference type="EMBL" id="EJT52969.1"/>
    </source>
</evidence>
<protein>
    <recommendedName>
        <fullName evidence="4">Activator of Hsp90 ATPase AHSA1-like N-terminal domain-containing protein</fullName>
    </recommendedName>
</protein>
<comment type="similarity">
    <text evidence="1">Belongs to the AHA1 family.</text>
</comment>
<evidence type="ECO:0000259" key="4">
    <source>
        <dbReference type="SMART" id="SM01000"/>
    </source>
</evidence>
<dbReference type="GO" id="GO:0001671">
    <property type="term" value="F:ATPase activator activity"/>
    <property type="evidence" value="ECO:0007669"/>
    <property type="project" value="InterPro"/>
</dbReference>
<dbReference type="SMART" id="SM01000">
    <property type="entry name" value="Aha1_N"/>
    <property type="match status" value="1"/>
</dbReference>
<dbReference type="Pfam" id="PF08327">
    <property type="entry name" value="AHSA1"/>
    <property type="match status" value="1"/>
</dbReference>
<dbReference type="AlphaFoldDB" id="J6F7B0"/>
<dbReference type="InterPro" id="IPR013538">
    <property type="entry name" value="ASHA1/2-like_C"/>
</dbReference>
<feature type="region of interest" description="Disordered" evidence="2">
    <location>
        <begin position="157"/>
        <end position="198"/>
    </location>
</feature>
<feature type="transmembrane region" description="Helical" evidence="3">
    <location>
        <begin position="357"/>
        <end position="378"/>
    </location>
</feature>
<evidence type="ECO:0000256" key="1">
    <source>
        <dbReference type="ARBA" id="ARBA00006817"/>
    </source>
</evidence>
<keyword evidence="3" id="KW-0472">Membrane</keyword>
<evidence type="ECO:0000313" key="6">
    <source>
        <dbReference type="Proteomes" id="UP000002748"/>
    </source>
</evidence>
<gene>
    <name evidence="5" type="ORF">A1Q1_00283</name>
</gene>
<feature type="region of interest" description="Disordered" evidence="2">
    <location>
        <begin position="320"/>
        <end position="351"/>
    </location>
</feature>